<sequence length="152" mass="16911">MQRFRPVATIYASLVWHQRRQEWTVSRWTEGLEPPTSAVAVDGPGRTRRPVVASIHETGGSLYRVHNQNPMLQAIPQESPPRLLRRHPVCLLLCGVSTSLAERFLMPAEWWRLDPGAEPTSAVVALKGGASGCHGPPQIAGFRQRRCRSSTL</sequence>
<dbReference type="EMBL" id="MSFM01000008">
    <property type="protein sequence ID" value="PKY03425.1"/>
    <property type="molecule type" value="Genomic_DNA"/>
</dbReference>
<protein>
    <submittedName>
        <fullName evidence="1">Uncharacterized protein</fullName>
    </submittedName>
</protein>
<evidence type="ECO:0000313" key="2">
    <source>
        <dbReference type="Proteomes" id="UP000234254"/>
    </source>
</evidence>
<dbReference type="RefSeq" id="XP_024692019.1">
    <property type="nucleotide sequence ID" value="XM_024840326.1"/>
</dbReference>
<dbReference type="GeneID" id="36547850"/>
<organism evidence="1 2">
    <name type="scientific">Aspergillus campestris (strain IBT 28561)</name>
    <dbReference type="NCBI Taxonomy" id="1392248"/>
    <lineage>
        <taxon>Eukaryota</taxon>
        <taxon>Fungi</taxon>
        <taxon>Dikarya</taxon>
        <taxon>Ascomycota</taxon>
        <taxon>Pezizomycotina</taxon>
        <taxon>Eurotiomycetes</taxon>
        <taxon>Eurotiomycetidae</taxon>
        <taxon>Eurotiales</taxon>
        <taxon>Aspergillaceae</taxon>
        <taxon>Aspergillus</taxon>
        <taxon>Aspergillus subgen. Circumdati</taxon>
    </lineage>
</organism>
<keyword evidence="2" id="KW-1185">Reference proteome</keyword>
<name>A0A2I1D0M1_ASPC2</name>
<dbReference type="AlphaFoldDB" id="A0A2I1D0M1"/>
<gene>
    <name evidence="1" type="ORF">P168DRAFT_319953</name>
</gene>
<dbReference type="VEuPathDB" id="FungiDB:P168DRAFT_319953"/>
<proteinExistence type="predicted"/>
<evidence type="ECO:0000313" key="1">
    <source>
        <dbReference type="EMBL" id="PKY03425.1"/>
    </source>
</evidence>
<comment type="caution">
    <text evidence="1">The sequence shown here is derived from an EMBL/GenBank/DDBJ whole genome shotgun (WGS) entry which is preliminary data.</text>
</comment>
<accession>A0A2I1D0M1</accession>
<dbReference type="Proteomes" id="UP000234254">
    <property type="component" value="Unassembled WGS sequence"/>
</dbReference>
<reference evidence="1" key="1">
    <citation type="submission" date="2016-12" db="EMBL/GenBank/DDBJ databases">
        <title>The genomes of Aspergillus section Nigri reveals drivers in fungal speciation.</title>
        <authorList>
            <consortium name="DOE Joint Genome Institute"/>
            <person name="Vesth T.C."/>
            <person name="Nybo J."/>
            <person name="Theobald S."/>
            <person name="Brandl J."/>
            <person name="Frisvad J.C."/>
            <person name="Nielsen K.F."/>
            <person name="Lyhne E.K."/>
            <person name="Kogle M.E."/>
            <person name="Kuo A."/>
            <person name="Riley R."/>
            <person name="Clum A."/>
            <person name="Nolan M."/>
            <person name="Lipzen A."/>
            <person name="Salamov A."/>
            <person name="Henrissat B."/>
            <person name="Wiebenga A."/>
            <person name="De vries R.P."/>
            <person name="Grigoriev I.V."/>
            <person name="Mortensen U.H."/>
            <person name="Andersen M.R."/>
            <person name="Baker S.E."/>
        </authorList>
    </citation>
    <scope>NUCLEOTIDE SEQUENCE</scope>
    <source>
        <strain evidence="1">IBT 28561</strain>
    </source>
</reference>